<dbReference type="EMBL" id="LWDV01000005">
    <property type="protein sequence ID" value="OCL28537.1"/>
    <property type="molecule type" value="Genomic_DNA"/>
</dbReference>
<sequence length="172" mass="19733">MVKKLIFLLVIVLSVVFVIYHNNNSTQDLANKQEDNIFNPQEVKLGDKIVGMTIDSLSLHQIQNSDRYSATVQFLGEVIVDGRYINYEDDEFLGDSVAFEVSSETEHRLPKLNFDERRTWFVFNNQDMAKDIFGKRAPDGYAKVAIKDYLICYAPTEVFNEARLVEVIDVAD</sequence>
<keyword evidence="2" id="KW-1185">Reference proteome</keyword>
<reference evidence="2" key="1">
    <citation type="submission" date="2016-07" db="EMBL/GenBank/DDBJ databases">
        <authorList>
            <person name="Florea S."/>
            <person name="Webb J.S."/>
            <person name="Jaromczyk J."/>
            <person name="Schardl C.L."/>
        </authorList>
    </citation>
    <scope>NUCLEOTIDE SEQUENCE [LARGE SCALE GENOMIC DNA]</scope>
    <source>
        <strain evidence="2">Z6</strain>
    </source>
</reference>
<evidence type="ECO:0000313" key="1">
    <source>
        <dbReference type="EMBL" id="OCL28537.1"/>
    </source>
</evidence>
<dbReference type="AlphaFoldDB" id="A0A1C0AD13"/>
<proteinExistence type="predicted"/>
<protein>
    <submittedName>
        <fullName evidence="1">Uncharacterized protein</fullName>
    </submittedName>
</protein>
<dbReference type="Proteomes" id="UP000093514">
    <property type="component" value="Unassembled WGS sequence"/>
</dbReference>
<evidence type="ECO:0000313" key="2">
    <source>
        <dbReference type="Proteomes" id="UP000093514"/>
    </source>
</evidence>
<gene>
    <name evidence="1" type="ORF">U472_01235</name>
</gene>
<comment type="caution">
    <text evidence="1">The sequence shown here is derived from an EMBL/GenBank/DDBJ whole genome shotgun (WGS) entry which is preliminary data.</text>
</comment>
<reference evidence="1 2" key="2">
    <citation type="submission" date="2016-08" db="EMBL/GenBank/DDBJ databases">
        <title>Orenia metallireducens sp. nov. strain Z6, a Novel Metal-reducing Firmicute from the Deep Subsurface.</title>
        <authorList>
            <person name="Maxim B.I."/>
            <person name="Kenneth K."/>
            <person name="Flynn T.M."/>
            <person name="Oloughlin E.J."/>
            <person name="Locke R.A."/>
            <person name="Weber J.R."/>
            <person name="Egan S.M."/>
            <person name="Mackie R.I."/>
            <person name="Cann I.K."/>
        </authorList>
    </citation>
    <scope>NUCLEOTIDE SEQUENCE [LARGE SCALE GENOMIC DNA]</scope>
    <source>
        <strain evidence="1 2">Z6</strain>
    </source>
</reference>
<organism evidence="1 2">
    <name type="scientific">Orenia metallireducens</name>
    <dbReference type="NCBI Taxonomy" id="1413210"/>
    <lineage>
        <taxon>Bacteria</taxon>
        <taxon>Bacillati</taxon>
        <taxon>Bacillota</taxon>
        <taxon>Clostridia</taxon>
        <taxon>Halanaerobiales</taxon>
        <taxon>Halobacteroidaceae</taxon>
        <taxon>Orenia</taxon>
    </lineage>
</organism>
<accession>A0A1C0AD13</accession>
<dbReference type="OrthoDB" id="2380065at2"/>
<name>A0A1C0AD13_9FIRM</name>
<dbReference type="RefSeq" id="WP_068714700.1">
    <property type="nucleotide sequence ID" value="NZ_LWDV01000005.1"/>
</dbReference>